<evidence type="ECO:0000259" key="4">
    <source>
        <dbReference type="PROSITE" id="PS50883"/>
    </source>
</evidence>
<dbReference type="SMART" id="SM00267">
    <property type="entry name" value="GGDEF"/>
    <property type="match status" value="1"/>
</dbReference>
<evidence type="ECO:0000256" key="1">
    <source>
        <dbReference type="PROSITE-ProRule" id="PRU00169"/>
    </source>
</evidence>
<accession>A0A7X0NH75</accession>
<dbReference type="PROSITE" id="PS50883">
    <property type="entry name" value="EAL"/>
    <property type="match status" value="1"/>
</dbReference>
<evidence type="ECO:0000259" key="3">
    <source>
        <dbReference type="PROSITE" id="PS50112"/>
    </source>
</evidence>
<dbReference type="PROSITE" id="PS50112">
    <property type="entry name" value="PAS"/>
    <property type="match status" value="1"/>
</dbReference>
<dbReference type="InterPro" id="IPR043128">
    <property type="entry name" value="Rev_trsase/Diguanyl_cyclase"/>
</dbReference>
<dbReference type="GO" id="GO:0006355">
    <property type="term" value="P:regulation of DNA-templated transcription"/>
    <property type="evidence" value="ECO:0007669"/>
    <property type="project" value="InterPro"/>
</dbReference>
<dbReference type="RefSeq" id="WP_184424206.1">
    <property type="nucleotide sequence ID" value="NZ_AP027362.1"/>
</dbReference>
<dbReference type="Gene3D" id="3.30.70.270">
    <property type="match status" value="1"/>
</dbReference>
<dbReference type="SMART" id="SM00052">
    <property type="entry name" value="EAL"/>
    <property type="match status" value="1"/>
</dbReference>
<dbReference type="SMART" id="SM00448">
    <property type="entry name" value="REC"/>
    <property type="match status" value="1"/>
</dbReference>
<name>A0A7X0NH75_9GAMM</name>
<reference evidence="6 7" key="1">
    <citation type="submission" date="2020-08" db="EMBL/GenBank/DDBJ databases">
        <title>Genomic Encyclopedia of Type Strains, Phase IV (KMG-IV): sequencing the most valuable type-strain genomes for metagenomic binning, comparative biology and taxonomic classification.</title>
        <authorList>
            <person name="Goeker M."/>
        </authorList>
    </citation>
    <scope>NUCLEOTIDE SEQUENCE [LARGE SCALE GENOMIC DNA]</scope>
    <source>
        <strain evidence="6 7">DSM 26287</strain>
    </source>
</reference>
<dbReference type="Gene3D" id="3.40.50.2300">
    <property type="match status" value="1"/>
</dbReference>
<dbReference type="Pfam" id="PF00990">
    <property type="entry name" value="GGDEF"/>
    <property type="match status" value="1"/>
</dbReference>
<dbReference type="InterPro" id="IPR001633">
    <property type="entry name" value="EAL_dom"/>
</dbReference>
<dbReference type="Gene3D" id="3.30.450.20">
    <property type="entry name" value="PAS domain"/>
    <property type="match status" value="1"/>
</dbReference>
<dbReference type="InterPro" id="IPR013767">
    <property type="entry name" value="PAS_fold"/>
</dbReference>
<feature type="domain" description="GGDEF" evidence="5">
    <location>
        <begin position="308"/>
        <end position="441"/>
    </location>
</feature>
<evidence type="ECO:0000313" key="6">
    <source>
        <dbReference type="EMBL" id="MBB6543416.1"/>
    </source>
</evidence>
<dbReference type="InterPro" id="IPR052155">
    <property type="entry name" value="Biofilm_reg_signaling"/>
</dbReference>
<dbReference type="NCBIfam" id="TIGR00229">
    <property type="entry name" value="sensory_box"/>
    <property type="match status" value="1"/>
</dbReference>
<dbReference type="AlphaFoldDB" id="A0A7X0NH75"/>
<keyword evidence="1" id="KW-0597">Phosphoprotein</keyword>
<sequence>MASNNVVLDQEINILIVDDEPDSLVILASLLDGLGVVISASSGEEALVLAKKHQPSIAILDIEMSGINGIELCEMLKADPNTADVSVIFITSHTEANIEYKALEIGGVDFISKPLDGKICRQRIKNHIELKKASEALQHAENVSFKEKERFRVTLNSIGDAVIATDAQGLITYMNPIAEHMTGWLMKSALSRKIEDVMTLRDAETKATVINPIRLALEQNRIVGLALNCQLVSRDNVVYRVEDSASPIKHKNRIIGAVIVFHDVSEAVAMAVKMNHIANHDQLTDLPNRVLLHDRITTSINIAQTNQSAIALLLIDIDRFMLINDSVGHYEGDRIIQMMAKRLVKFKAAASTLARIGGDEFVLLVPNINKYTDVDNIAENIVEAFRAPFVINDQEYKLTVSIGISLYPFDANSEERMMRHADVAMYRAKEQGRDQHCFFSNELETTLLQRHNIETVLREAIKTDALEVHFQPQIDLSNGKIVAAEALARLKHQGSYIPPLDFIPVAEEVGLINRLGEQVLLKSCQTAYRWQAAGHRIKVAVNIAPKQLSSPEFYDQVIDILSKTKLPAKYLELEVTESALMHDLEATKLLLQRFRQAGISIAIDDFGTGYSSLSYLRLFNVHTLKIDQSFVFDMLKDEQSLSIVKAIIGLANALSLTIIAEGIETEKHSLSLTELGCDIGQGYFYSKPLIASNFEQLLLNNIESNNGF</sequence>
<dbReference type="InterPro" id="IPR035965">
    <property type="entry name" value="PAS-like_dom_sf"/>
</dbReference>
<gene>
    <name evidence="6" type="ORF">HNQ55_001937</name>
</gene>
<dbReference type="NCBIfam" id="TIGR00254">
    <property type="entry name" value="GGDEF"/>
    <property type="match status" value="1"/>
</dbReference>
<keyword evidence="7" id="KW-1185">Reference proteome</keyword>
<dbReference type="Gene3D" id="3.20.20.450">
    <property type="entry name" value="EAL domain"/>
    <property type="match status" value="1"/>
</dbReference>
<dbReference type="SMART" id="SM00091">
    <property type="entry name" value="PAS"/>
    <property type="match status" value="1"/>
</dbReference>
<organism evidence="6 7">
    <name type="scientific">Thalassotalea piscium</name>
    <dbReference type="NCBI Taxonomy" id="1230533"/>
    <lineage>
        <taxon>Bacteria</taxon>
        <taxon>Pseudomonadati</taxon>
        <taxon>Pseudomonadota</taxon>
        <taxon>Gammaproteobacteria</taxon>
        <taxon>Alteromonadales</taxon>
        <taxon>Colwelliaceae</taxon>
        <taxon>Thalassotalea</taxon>
    </lineage>
</organism>
<dbReference type="PROSITE" id="PS50110">
    <property type="entry name" value="RESPONSE_REGULATORY"/>
    <property type="match status" value="1"/>
</dbReference>
<dbReference type="Pfam" id="PF00989">
    <property type="entry name" value="PAS"/>
    <property type="match status" value="1"/>
</dbReference>
<dbReference type="EMBL" id="JACHHU010000014">
    <property type="protein sequence ID" value="MBB6543416.1"/>
    <property type="molecule type" value="Genomic_DNA"/>
</dbReference>
<dbReference type="CDD" id="cd01949">
    <property type="entry name" value="GGDEF"/>
    <property type="match status" value="1"/>
</dbReference>
<dbReference type="SUPFAM" id="SSF55785">
    <property type="entry name" value="PYP-like sensor domain (PAS domain)"/>
    <property type="match status" value="1"/>
</dbReference>
<dbReference type="SUPFAM" id="SSF52172">
    <property type="entry name" value="CheY-like"/>
    <property type="match status" value="1"/>
</dbReference>
<evidence type="ECO:0000259" key="5">
    <source>
        <dbReference type="PROSITE" id="PS50887"/>
    </source>
</evidence>
<dbReference type="InterPro" id="IPR000160">
    <property type="entry name" value="GGDEF_dom"/>
</dbReference>
<protein>
    <submittedName>
        <fullName evidence="6">Diguanylate cyclase (GGDEF)-like protein/PAS domain S-box-containing protein</fullName>
    </submittedName>
</protein>
<dbReference type="SUPFAM" id="SSF141868">
    <property type="entry name" value="EAL domain-like"/>
    <property type="match status" value="1"/>
</dbReference>
<dbReference type="Pfam" id="PF00563">
    <property type="entry name" value="EAL"/>
    <property type="match status" value="1"/>
</dbReference>
<feature type="domain" description="EAL" evidence="4">
    <location>
        <begin position="450"/>
        <end position="702"/>
    </location>
</feature>
<dbReference type="Proteomes" id="UP000537141">
    <property type="component" value="Unassembled WGS sequence"/>
</dbReference>
<dbReference type="PANTHER" id="PTHR44757">
    <property type="entry name" value="DIGUANYLATE CYCLASE DGCP"/>
    <property type="match status" value="1"/>
</dbReference>
<proteinExistence type="predicted"/>
<dbReference type="InterPro" id="IPR001789">
    <property type="entry name" value="Sig_transdc_resp-reg_receiver"/>
</dbReference>
<dbReference type="GO" id="GO:0000160">
    <property type="term" value="P:phosphorelay signal transduction system"/>
    <property type="evidence" value="ECO:0007669"/>
    <property type="project" value="InterPro"/>
</dbReference>
<dbReference type="SUPFAM" id="SSF55073">
    <property type="entry name" value="Nucleotide cyclase"/>
    <property type="match status" value="1"/>
</dbReference>
<dbReference type="InterPro" id="IPR029787">
    <property type="entry name" value="Nucleotide_cyclase"/>
</dbReference>
<feature type="domain" description="PAS" evidence="3">
    <location>
        <begin position="147"/>
        <end position="220"/>
    </location>
</feature>
<feature type="domain" description="Response regulatory" evidence="2">
    <location>
        <begin position="13"/>
        <end position="128"/>
    </location>
</feature>
<dbReference type="CDD" id="cd00130">
    <property type="entry name" value="PAS"/>
    <property type="match status" value="1"/>
</dbReference>
<dbReference type="Pfam" id="PF00072">
    <property type="entry name" value="Response_reg"/>
    <property type="match status" value="1"/>
</dbReference>
<dbReference type="InterPro" id="IPR035919">
    <property type="entry name" value="EAL_sf"/>
</dbReference>
<dbReference type="PANTHER" id="PTHR44757:SF2">
    <property type="entry name" value="BIOFILM ARCHITECTURE MAINTENANCE PROTEIN MBAA"/>
    <property type="match status" value="1"/>
</dbReference>
<dbReference type="CDD" id="cd01948">
    <property type="entry name" value="EAL"/>
    <property type="match status" value="1"/>
</dbReference>
<feature type="modified residue" description="4-aspartylphosphate" evidence="1">
    <location>
        <position position="61"/>
    </location>
</feature>
<dbReference type="InterPro" id="IPR011006">
    <property type="entry name" value="CheY-like_superfamily"/>
</dbReference>
<dbReference type="PROSITE" id="PS50887">
    <property type="entry name" value="GGDEF"/>
    <property type="match status" value="1"/>
</dbReference>
<dbReference type="InterPro" id="IPR000014">
    <property type="entry name" value="PAS"/>
</dbReference>
<evidence type="ECO:0000259" key="2">
    <source>
        <dbReference type="PROSITE" id="PS50110"/>
    </source>
</evidence>
<comment type="caution">
    <text evidence="6">The sequence shown here is derived from an EMBL/GenBank/DDBJ whole genome shotgun (WGS) entry which is preliminary data.</text>
</comment>
<evidence type="ECO:0000313" key="7">
    <source>
        <dbReference type="Proteomes" id="UP000537141"/>
    </source>
</evidence>